<keyword evidence="4" id="KW-1185">Reference proteome</keyword>
<dbReference type="Pfam" id="PF14200">
    <property type="entry name" value="RicinB_lectin_2"/>
    <property type="match status" value="1"/>
</dbReference>
<dbReference type="InterPro" id="IPR035992">
    <property type="entry name" value="Ricin_B-like_lectins"/>
</dbReference>
<keyword evidence="1" id="KW-0175">Coiled coil</keyword>
<dbReference type="Gene3D" id="2.80.10.50">
    <property type="match status" value="1"/>
</dbReference>
<sequence>MSSYAIPPNPGTYYIVSVAAPKNVIEVPSCNEERVVCSSRNNEPNQQWYLQRSGRGYKIKNMKYGVYLATGGSKYGSPIGTSPVPTSWTLMRTHEGYSIQYGDEDKVVDLHYGLDFEGNVMHIRPVGGSPAHRRWKFEHIRFVGFSGLIHYYSILKANSDDVGGEEAETIEDQVEHLHQQLRAKNIQIALKDAELASKDRQLAQQKRELQAALRSRSEGQSQLLQAKIAELHQRVGELEQLVLAMDDEQRSERGPA</sequence>
<feature type="domain" description="Ricin B lectin" evidence="2">
    <location>
        <begin position="10"/>
        <end position="76"/>
    </location>
</feature>
<gene>
    <name evidence="3" type="ORF">CTheo_1966</name>
</gene>
<dbReference type="OrthoDB" id="3187013at2759"/>
<reference evidence="3 4" key="1">
    <citation type="journal article" date="2019" name="Fungal Biol. Biotechnol.">
        <title>Draft genome sequence of fastidious pathogen Ceratobasidium theobromae, which causes vascular-streak dieback in Theobroma cacao.</title>
        <authorList>
            <person name="Ali S.S."/>
            <person name="Asman A."/>
            <person name="Shao J."/>
            <person name="Firmansyah A.P."/>
            <person name="Susilo A.W."/>
            <person name="Rosmana A."/>
            <person name="McMahon P."/>
            <person name="Junaid M."/>
            <person name="Guest D."/>
            <person name="Kheng T.Y."/>
            <person name="Meinhardt L.W."/>
            <person name="Bailey B.A."/>
        </authorList>
    </citation>
    <scope>NUCLEOTIDE SEQUENCE [LARGE SCALE GENOMIC DNA]</scope>
    <source>
        <strain evidence="3 4">CT2</strain>
    </source>
</reference>
<protein>
    <recommendedName>
        <fullName evidence="2">Ricin B lectin domain-containing protein</fullName>
    </recommendedName>
</protein>
<comment type="caution">
    <text evidence="3">The sequence shown here is derived from an EMBL/GenBank/DDBJ whole genome shotgun (WGS) entry which is preliminary data.</text>
</comment>
<dbReference type="InterPro" id="IPR000772">
    <property type="entry name" value="Ricin_B_lectin"/>
</dbReference>
<dbReference type="Proteomes" id="UP000383932">
    <property type="component" value="Unassembled WGS sequence"/>
</dbReference>
<evidence type="ECO:0000256" key="1">
    <source>
        <dbReference type="SAM" id="Coils"/>
    </source>
</evidence>
<evidence type="ECO:0000313" key="3">
    <source>
        <dbReference type="EMBL" id="KAB5594644.1"/>
    </source>
</evidence>
<name>A0A5N5QSF9_9AGAM</name>
<dbReference type="AlphaFoldDB" id="A0A5N5QSF9"/>
<feature type="coiled-coil region" evidence="1">
    <location>
        <begin position="167"/>
        <end position="241"/>
    </location>
</feature>
<accession>A0A5N5QSF9</accession>
<proteinExistence type="predicted"/>
<evidence type="ECO:0000259" key="2">
    <source>
        <dbReference type="Pfam" id="PF14200"/>
    </source>
</evidence>
<organism evidence="3 4">
    <name type="scientific">Ceratobasidium theobromae</name>
    <dbReference type="NCBI Taxonomy" id="1582974"/>
    <lineage>
        <taxon>Eukaryota</taxon>
        <taxon>Fungi</taxon>
        <taxon>Dikarya</taxon>
        <taxon>Basidiomycota</taxon>
        <taxon>Agaricomycotina</taxon>
        <taxon>Agaricomycetes</taxon>
        <taxon>Cantharellales</taxon>
        <taxon>Ceratobasidiaceae</taxon>
        <taxon>Ceratobasidium</taxon>
    </lineage>
</organism>
<dbReference type="EMBL" id="SSOP01000018">
    <property type="protein sequence ID" value="KAB5594644.1"/>
    <property type="molecule type" value="Genomic_DNA"/>
</dbReference>
<evidence type="ECO:0000313" key="4">
    <source>
        <dbReference type="Proteomes" id="UP000383932"/>
    </source>
</evidence>
<dbReference type="SUPFAM" id="SSF50370">
    <property type="entry name" value="Ricin B-like lectins"/>
    <property type="match status" value="1"/>
</dbReference>